<name>A0ABP7HWY2_9ACTN</name>
<evidence type="ECO:0000256" key="1">
    <source>
        <dbReference type="ARBA" id="ARBA00022898"/>
    </source>
</evidence>
<accession>A0ABP7HWY2</accession>
<dbReference type="Gene3D" id="3.40.640.10">
    <property type="entry name" value="Type I PLP-dependent aspartate aminotransferase-like (Major domain)"/>
    <property type="match status" value="1"/>
</dbReference>
<dbReference type="InterPro" id="IPR015421">
    <property type="entry name" value="PyrdxlP-dep_Trfase_major"/>
</dbReference>
<organism evidence="3 4">
    <name type="scientific">Sphaerisporangium flaviroseum</name>
    <dbReference type="NCBI Taxonomy" id="509199"/>
    <lineage>
        <taxon>Bacteria</taxon>
        <taxon>Bacillati</taxon>
        <taxon>Actinomycetota</taxon>
        <taxon>Actinomycetes</taxon>
        <taxon>Streptosporangiales</taxon>
        <taxon>Streptosporangiaceae</taxon>
        <taxon>Sphaerisporangium</taxon>
    </lineage>
</organism>
<evidence type="ECO:0000313" key="4">
    <source>
        <dbReference type="Proteomes" id="UP001500888"/>
    </source>
</evidence>
<gene>
    <name evidence="3" type="ORF">GCM10022226_26320</name>
</gene>
<evidence type="ECO:0000313" key="3">
    <source>
        <dbReference type="EMBL" id="GAA3805144.1"/>
    </source>
</evidence>
<dbReference type="PANTHER" id="PTHR43092:SF2">
    <property type="entry name" value="HERCYNYLCYSTEINE SULFOXIDE LYASE"/>
    <property type="match status" value="1"/>
</dbReference>
<keyword evidence="1" id="KW-0663">Pyridoxal phosphate</keyword>
<dbReference type="PANTHER" id="PTHR43092">
    <property type="entry name" value="L-CYSTEINE DESULFHYDRASE"/>
    <property type="match status" value="1"/>
</dbReference>
<dbReference type="InterPro" id="IPR015422">
    <property type="entry name" value="PyrdxlP-dep_Trfase_small"/>
</dbReference>
<sequence>MDLDDFSLDPSVAHLNHGSFGAVPNQVGERQEELRREVERNPDVFFATVLDRIAKARNEVAAFLGGEPEGMAFVANVTEGVAIALNSVPLAPGDQILITDHTYGAVEIAARRSAERAGAEVVRVTLPGQADGEWSGEEVAEVFLGAVTPRTKVAVFDHITSPTARLLPVGRLVDGFRALGVVTIVDGAHAPGMLDLDLSELGADFWTGNLHKWAFAPRPSGVLAVAPAWRERVEPLIVSFYQGDGFPRSVEFQGTGDYTAWLAAPYGLRLFGELGAHAVRGHNNGLVARGQEILAEIAGLAPWRADPELSMRVLRLPHGVAETTPRAEALSAEIFRKLGCRAGIRAWPGAGLVRLSAQLYNREEDYRRLATGLGGILGG</sequence>
<comment type="caution">
    <text evidence="3">The sequence shown here is derived from an EMBL/GenBank/DDBJ whole genome shotgun (WGS) entry which is preliminary data.</text>
</comment>
<dbReference type="RefSeq" id="WP_344938383.1">
    <property type="nucleotide sequence ID" value="NZ_BAAAZR010000004.1"/>
</dbReference>
<dbReference type="GO" id="GO:0008483">
    <property type="term" value="F:transaminase activity"/>
    <property type="evidence" value="ECO:0007669"/>
    <property type="project" value="UniProtKB-KW"/>
</dbReference>
<dbReference type="EMBL" id="BAAAZR010000004">
    <property type="protein sequence ID" value="GAA3805144.1"/>
    <property type="molecule type" value="Genomic_DNA"/>
</dbReference>
<keyword evidence="3" id="KW-0808">Transferase</keyword>
<dbReference type="SUPFAM" id="SSF53383">
    <property type="entry name" value="PLP-dependent transferases"/>
    <property type="match status" value="1"/>
</dbReference>
<feature type="domain" description="Aminotransferase class V" evidence="2">
    <location>
        <begin position="38"/>
        <end position="365"/>
    </location>
</feature>
<keyword evidence="3" id="KW-0032">Aminotransferase</keyword>
<dbReference type="InterPro" id="IPR015424">
    <property type="entry name" value="PyrdxlP-dep_Trfase"/>
</dbReference>
<dbReference type="InterPro" id="IPR000192">
    <property type="entry name" value="Aminotrans_V_dom"/>
</dbReference>
<reference evidence="4" key="1">
    <citation type="journal article" date="2019" name="Int. J. Syst. Evol. Microbiol.">
        <title>The Global Catalogue of Microorganisms (GCM) 10K type strain sequencing project: providing services to taxonomists for standard genome sequencing and annotation.</title>
        <authorList>
            <consortium name="The Broad Institute Genomics Platform"/>
            <consortium name="The Broad Institute Genome Sequencing Center for Infectious Disease"/>
            <person name="Wu L."/>
            <person name="Ma J."/>
        </authorList>
    </citation>
    <scope>NUCLEOTIDE SEQUENCE [LARGE SCALE GENOMIC DNA]</scope>
    <source>
        <strain evidence="4">JCM 16908</strain>
    </source>
</reference>
<dbReference type="Gene3D" id="3.90.1150.10">
    <property type="entry name" value="Aspartate Aminotransferase, domain 1"/>
    <property type="match status" value="1"/>
</dbReference>
<proteinExistence type="predicted"/>
<dbReference type="Pfam" id="PF00266">
    <property type="entry name" value="Aminotran_5"/>
    <property type="match status" value="1"/>
</dbReference>
<dbReference type="Proteomes" id="UP001500888">
    <property type="component" value="Unassembled WGS sequence"/>
</dbReference>
<protein>
    <submittedName>
        <fullName evidence="3">Aminotransferase class V-fold PLP-dependent enzyme</fullName>
    </submittedName>
</protein>
<evidence type="ECO:0000259" key="2">
    <source>
        <dbReference type="Pfam" id="PF00266"/>
    </source>
</evidence>
<keyword evidence="4" id="KW-1185">Reference proteome</keyword>